<organism evidence="9 10">
    <name type="scientific">Coprococcus eutactus</name>
    <dbReference type="NCBI Taxonomy" id="33043"/>
    <lineage>
        <taxon>Bacteria</taxon>
        <taxon>Bacillati</taxon>
        <taxon>Bacillota</taxon>
        <taxon>Clostridia</taxon>
        <taxon>Lachnospirales</taxon>
        <taxon>Lachnospiraceae</taxon>
        <taxon>Coprococcus</taxon>
    </lineage>
</organism>
<feature type="transmembrane region" description="Helical" evidence="8">
    <location>
        <begin position="12"/>
        <end position="31"/>
    </location>
</feature>
<evidence type="ECO:0000256" key="6">
    <source>
        <dbReference type="ARBA" id="ARBA00023136"/>
    </source>
</evidence>
<feature type="transmembrane region" description="Helical" evidence="8">
    <location>
        <begin position="172"/>
        <end position="194"/>
    </location>
</feature>
<dbReference type="InterPro" id="IPR001734">
    <property type="entry name" value="Na/solute_symporter"/>
</dbReference>
<dbReference type="InterPro" id="IPR050277">
    <property type="entry name" value="Sodium:Solute_Symporter"/>
</dbReference>
<evidence type="ECO:0000256" key="3">
    <source>
        <dbReference type="ARBA" id="ARBA00022448"/>
    </source>
</evidence>
<feature type="transmembrane region" description="Helical" evidence="8">
    <location>
        <begin position="283"/>
        <end position="306"/>
    </location>
</feature>
<dbReference type="Pfam" id="PF00474">
    <property type="entry name" value="SSF"/>
    <property type="match status" value="1"/>
</dbReference>
<dbReference type="EMBL" id="BLYL01000007">
    <property type="protein sequence ID" value="GFO94475.1"/>
    <property type="molecule type" value="Genomic_DNA"/>
</dbReference>
<protein>
    <submittedName>
        <fullName evidence="9">Sodium/panthothenate symporter</fullName>
    </submittedName>
</protein>
<evidence type="ECO:0000256" key="7">
    <source>
        <dbReference type="RuleBase" id="RU362091"/>
    </source>
</evidence>
<dbReference type="NCBIfam" id="TIGR00813">
    <property type="entry name" value="sss"/>
    <property type="match status" value="1"/>
</dbReference>
<dbReference type="GO" id="GO:0015233">
    <property type="term" value="F:pantothenate transmembrane transporter activity"/>
    <property type="evidence" value="ECO:0007669"/>
    <property type="project" value="InterPro"/>
</dbReference>
<comment type="similarity">
    <text evidence="2 7">Belongs to the sodium:solute symporter (SSF) (TC 2.A.21) family.</text>
</comment>
<feature type="transmembrane region" description="Helical" evidence="8">
    <location>
        <begin position="466"/>
        <end position="485"/>
    </location>
</feature>
<evidence type="ECO:0000256" key="4">
    <source>
        <dbReference type="ARBA" id="ARBA00022692"/>
    </source>
</evidence>
<feature type="transmembrane region" description="Helical" evidence="8">
    <location>
        <begin position="408"/>
        <end position="428"/>
    </location>
</feature>
<evidence type="ECO:0000256" key="2">
    <source>
        <dbReference type="ARBA" id="ARBA00006434"/>
    </source>
</evidence>
<sequence length="499" mass="53635">MRVKMNSNQILILSVFLGYLLFNIVVSFVYSRRAEKSLHTTSEKKYFIGGRNMNGIVLAMTIMATYTSASSFISGPGAAGLTYGYAQAWIAAIQVPVTFLVLGVLGNKLAIVSRRTGAVTVVGYFKARYKSDALVVITSLGLIVFFIAQMISQFTGGATLIASITGMDHVTSLLIFGTVVILYTAIGGFSAVVITDTIQGIVMCIGTFLFIFFVLRSGGGLAAIDAGLQTNLPEVYDDIFSKYTPGGLLSYWVLVGFGTLGLPQTAVRAMGFKDTKSMHRAMWIGVLTCSFVIVGMHLAGTWAGALVDTDNLPTSDYFIPYIVQKIMPPGIAAVFLAAPMAAVMSTADSLLILATAAIVKDLWKNYVVGDDPVKNEKYDKNVKLVSTILTMLLGVVVMVLTINPPDIIFMLNMFAFGGLECTFFWPLVGGLFWKKGTKQAAVCSSVGAIATYIFATYFIKIAGINAVVWGLMVGAVLYFGIGFVTGRKGLDPDILDKCF</sequence>
<dbReference type="PROSITE" id="PS50283">
    <property type="entry name" value="NA_SOLUT_SYMP_3"/>
    <property type="match status" value="1"/>
</dbReference>
<feature type="transmembrane region" description="Helical" evidence="8">
    <location>
        <begin position="440"/>
        <end position="460"/>
    </location>
</feature>
<dbReference type="PANTHER" id="PTHR48086:SF4">
    <property type="entry name" value="SODIUM_PANTOTHENATE SYMPORTER"/>
    <property type="match status" value="1"/>
</dbReference>
<dbReference type="InterPro" id="IPR011849">
    <property type="entry name" value="Na/pantothenate_symporter"/>
</dbReference>
<dbReference type="CDD" id="cd10327">
    <property type="entry name" value="SLC5sbd_PanF"/>
    <property type="match status" value="1"/>
</dbReference>
<evidence type="ECO:0000256" key="1">
    <source>
        <dbReference type="ARBA" id="ARBA00004141"/>
    </source>
</evidence>
<evidence type="ECO:0000256" key="5">
    <source>
        <dbReference type="ARBA" id="ARBA00022989"/>
    </source>
</evidence>
<evidence type="ECO:0000313" key="9">
    <source>
        <dbReference type="EMBL" id="GFO94475.1"/>
    </source>
</evidence>
<feature type="transmembrane region" description="Helical" evidence="8">
    <location>
        <begin position="85"/>
        <end position="105"/>
    </location>
</feature>
<keyword evidence="5 8" id="KW-1133">Transmembrane helix</keyword>
<dbReference type="NCBIfam" id="TIGR02119">
    <property type="entry name" value="panF"/>
    <property type="match status" value="1"/>
</dbReference>
<accession>A0AAI9NYX4</accession>
<dbReference type="Proteomes" id="UP000660047">
    <property type="component" value="Unassembled WGS sequence"/>
</dbReference>
<dbReference type="Gene3D" id="1.20.1730.10">
    <property type="entry name" value="Sodium/glucose cotransporter"/>
    <property type="match status" value="1"/>
</dbReference>
<comment type="caution">
    <text evidence="9">The sequence shown here is derived from an EMBL/GenBank/DDBJ whole genome shotgun (WGS) entry which is preliminary data.</text>
</comment>
<feature type="transmembrane region" description="Helical" evidence="8">
    <location>
        <begin position="52"/>
        <end position="73"/>
    </location>
</feature>
<name>A0AAI9NYX4_9FIRM</name>
<reference evidence="9" key="1">
    <citation type="submission" date="2020-06" db="EMBL/GenBank/DDBJ databases">
        <title>Characterization of fructooligosaccharide metabolism and fructooligosaccharide-degrading enzymes in human commensal butyrate producers.</title>
        <authorList>
            <person name="Tanno H."/>
            <person name="Fujii T."/>
            <person name="Hirano K."/>
            <person name="Maeno S."/>
            <person name="Tonozuka T."/>
            <person name="Sakamoto M."/>
            <person name="Ohkuma M."/>
            <person name="Tochio T."/>
            <person name="Endo A."/>
        </authorList>
    </citation>
    <scope>NUCLEOTIDE SEQUENCE</scope>
    <source>
        <strain evidence="9">JCM 31265</strain>
    </source>
</reference>
<gene>
    <name evidence="9" type="primary">panF</name>
    <name evidence="9" type="ORF">COEU31_15210</name>
</gene>
<comment type="subcellular location">
    <subcellularLocation>
        <location evidence="1">Membrane</location>
        <topology evidence="1">Multi-pass membrane protein</topology>
    </subcellularLocation>
</comment>
<keyword evidence="4 8" id="KW-0812">Transmembrane</keyword>
<feature type="transmembrane region" description="Helical" evidence="8">
    <location>
        <begin position="201"/>
        <end position="223"/>
    </location>
</feature>
<evidence type="ECO:0000256" key="8">
    <source>
        <dbReference type="SAM" id="Phobius"/>
    </source>
</evidence>
<feature type="transmembrane region" description="Helical" evidence="8">
    <location>
        <begin position="133"/>
        <end position="152"/>
    </location>
</feature>
<evidence type="ECO:0000313" key="10">
    <source>
        <dbReference type="Proteomes" id="UP000660047"/>
    </source>
</evidence>
<dbReference type="GO" id="GO:0005886">
    <property type="term" value="C:plasma membrane"/>
    <property type="evidence" value="ECO:0007669"/>
    <property type="project" value="TreeGrafter"/>
</dbReference>
<keyword evidence="3" id="KW-0813">Transport</keyword>
<keyword evidence="6 8" id="KW-0472">Membrane</keyword>
<dbReference type="GO" id="GO:0015081">
    <property type="term" value="F:sodium ion transmembrane transporter activity"/>
    <property type="evidence" value="ECO:0007669"/>
    <property type="project" value="InterPro"/>
</dbReference>
<proteinExistence type="inferred from homology"/>
<dbReference type="GO" id="GO:0036376">
    <property type="term" value="P:sodium ion export across plasma membrane"/>
    <property type="evidence" value="ECO:0007669"/>
    <property type="project" value="InterPro"/>
</dbReference>
<feature type="transmembrane region" description="Helical" evidence="8">
    <location>
        <begin position="384"/>
        <end position="402"/>
    </location>
</feature>
<dbReference type="AlphaFoldDB" id="A0AAI9NYX4"/>
<feature type="transmembrane region" description="Helical" evidence="8">
    <location>
        <begin position="326"/>
        <end position="359"/>
    </location>
</feature>
<feature type="transmembrane region" description="Helical" evidence="8">
    <location>
        <begin position="243"/>
        <end position="262"/>
    </location>
</feature>
<dbReference type="InterPro" id="IPR038377">
    <property type="entry name" value="Na/Glc_symporter_sf"/>
</dbReference>
<dbReference type="PANTHER" id="PTHR48086">
    <property type="entry name" value="SODIUM/PROLINE SYMPORTER-RELATED"/>
    <property type="match status" value="1"/>
</dbReference>